<organism evidence="1 2">
    <name type="scientific">Xylanimonas ulmi</name>
    <dbReference type="NCBI Taxonomy" id="228973"/>
    <lineage>
        <taxon>Bacteria</taxon>
        <taxon>Bacillati</taxon>
        <taxon>Actinomycetota</taxon>
        <taxon>Actinomycetes</taxon>
        <taxon>Micrococcales</taxon>
        <taxon>Promicromonosporaceae</taxon>
        <taxon>Xylanimonas</taxon>
    </lineage>
</organism>
<keyword evidence="2" id="KW-1185">Reference proteome</keyword>
<sequence length="455" mass="49134">MRADGMSLQGEGRWIAPGELFFSITDRQGRIVASNSVFERLSAYGRDELMGAPHNIIRHPEMPGGAFHLMWDTLLSGRPFAAYVRNLAKDRVPYDVFATVTPLGDGFLSVRSAPQSAALRAAAYDLYAEVAPLERERRDEGASAAAAAAHGAEQLAARLAALGFASYDEFMYSALPTEVVARVAVSGPRRPSTDPGTVGRILAAALDIDSGLVAAMDRLDALERLVESLRAASCEASTTASELLEVTRLADVASQRVEASAPVLRRTTQAMTSLVGGLTVTLTALSGELTAVRLAVMEQRFLIALARLHNDMVILFAQEVLQGRAPQQALGYVRALCETLSDDLSRMADAAEATSRRLGLIRQDVDRAREELEGYRVFLSTWRIQVPRYGVARQVGPHVGPIDSHLRRGHDRIADLRALAQQCEANATPVDTGELVGPVWRILESAGAAIGGWRP</sequence>
<keyword evidence="1" id="KW-0675">Receptor</keyword>
<reference evidence="1 2" key="1">
    <citation type="submission" date="2019-02" db="EMBL/GenBank/DDBJ databases">
        <title>Sequencing the genomes of 1000 actinobacteria strains.</title>
        <authorList>
            <person name="Klenk H.-P."/>
        </authorList>
    </citation>
    <scope>NUCLEOTIDE SEQUENCE [LARGE SCALE GENOMIC DNA]</scope>
    <source>
        <strain evidence="1 2">DSM 16932</strain>
    </source>
</reference>
<dbReference type="InterPro" id="IPR035965">
    <property type="entry name" value="PAS-like_dom_sf"/>
</dbReference>
<dbReference type="EMBL" id="SGWX01000001">
    <property type="protein sequence ID" value="RZS61518.1"/>
    <property type="molecule type" value="Genomic_DNA"/>
</dbReference>
<dbReference type="CDD" id="cd00130">
    <property type="entry name" value="PAS"/>
    <property type="match status" value="1"/>
</dbReference>
<name>A0A4Q7M4Q1_9MICO</name>
<dbReference type="SUPFAM" id="SSF55785">
    <property type="entry name" value="PYP-like sensor domain (PAS domain)"/>
    <property type="match status" value="1"/>
</dbReference>
<gene>
    <name evidence="1" type="ORF">EV386_1822</name>
</gene>
<dbReference type="InterPro" id="IPR000014">
    <property type="entry name" value="PAS"/>
</dbReference>
<proteinExistence type="predicted"/>
<dbReference type="AlphaFoldDB" id="A0A4Q7M4Q1"/>
<dbReference type="Gene3D" id="3.30.450.20">
    <property type="entry name" value="PAS domain"/>
    <property type="match status" value="1"/>
</dbReference>
<evidence type="ECO:0000313" key="2">
    <source>
        <dbReference type="Proteomes" id="UP000293852"/>
    </source>
</evidence>
<accession>A0A4Q7M4Q1</accession>
<dbReference type="Proteomes" id="UP000293852">
    <property type="component" value="Unassembled WGS sequence"/>
</dbReference>
<comment type="caution">
    <text evidence="1">The sequence shown here is derived from an EMBL/GenBank/DDBJ whole genome shotgun (WGS) entry which is preliminary data.</text>
</comment>
<protein>
    <submittedName>
        <fullName evidence="1">Aerotaxis receptor</fullName>
    </submittedName>
</protein>
<evidence type="ECO:0000313" key="1">
    <source>
        <dbReference type="EMBL" id="RZS61518.1"/>
    </source>
</evidence>